<dbReference type="Proteomes" id="UP000762676">
    <property type="component" value="Unassembled WGS sequence"/>
</dbReference>
<protein>
    <submittedName>
        <fullName evidence="1">Uncharacterized protein</fullName>
    </submittedName>
</protein>
<name>A0AAV4F8R1_9GAST</name>
<reference evidence="1 2" key="1">
    <citation type="journal article" date="2021" name="Elife">
        <title>Chloroplast acquisition without the gene transfer in kleptoplastic sea slugs, Plakobranchus ocellatus.</title>
        <authorList>
            <person name="Maeda T."/>
            <person name="Takahashi S."/>
            <person name="Yoshida T."/>
            <person name="Shimamura S."/>
            <person name="Takaki Y."/>
            <person name="Nagai Y."/>
            <person name="Toyoda A."/>
            <person name="Suzuki Y."/>
            <person name="Arimoto A."/>
            <person name="Ishii H."/>
            <person name="Satoh N."/>
            <person name="Nishiyama T."/>
            <person name="Hasebe M."/>
            <person name="Maruyama T."/>
            <person name="Minagawa J."/>
            <person name="Obokata J."/>
            <person name="Shigenobu S."/>
        </authorList>
    </citation>
    <scope>NUCLEOTIDE SEQUENCE [LARGE SCALE GENOMIC DNA]</scope>
</reference>
<evidence type="ECO:0000313" key="2">
    <source>
        <dbReference type="Proteomes" id="UP000762676"/>
    </source>
</evidence>
<gene>
    <name evidence="1" type="ORF">ElyMa_002050700</name>
</gene>
<dbReference type="EMBL" id="BMAT01004157">
    <property type="protein sequence ID" value="GFR69454.1"/>
    <property type="molecule type" value="Genomic_DNA"/>
</dbReference>
<proteinExistence type="predicted"/>
<comment type="caution">
    <text evidence="1">The sequence shown here is derived from an EMBL/GenBank/DDBJ whole genome shotgun (WGS) entry which is preliminary data.</text>
</comment>
<accession>A0AAV4F8R1</accession>
<sequence>MTLYLYPSLKFGIRRGAVEDLLTTAFYSSVSSAIRMVFLSSSPVDSLMLSSQRFSYLPPLLPPFTVPCIMVMARPDERVVCTYHSSFPCPTMVRRSTCGPMAFSVLHLTSSFVICSLYEIPSRLVFCSTSFPCL</sequence>
<dbReference type="AlphaFoldDB" id="A0AAV4F8R1"/>
<organism evidence="1 2">
    <name type="scientific">Elysia marginata</name>
    <dbReference type="NCBI Taxonomy" id="1093978"/>
    <lineage>
        <taxon>Eukaryota</taxon>
        <taxon>Metazoa</taxon>
        <taxon>Spiralia</taxon>
        <taxon>Lophotrochozoa</taxon>
        <taxon>Mollusca</taxon>
        <taxon>Gastropoda</taxon>
        <taxon>Heterobranchia</taxon>
        <taxon>Euthyneura</taxon>
        <taxon>Panpulmonata</taxon>
        <taxon>Sacoglossa</taxon>
        <taxon>Placobranchoidea</taxon>
        <taxon>Plakobranchidae</taxon>
        <taxon>Elysia</taxon>
    </lineage>
</organism>
<evidence type="ECO:0000313" key="1">
    <source>
        <dbReference type="EMBL" id="GFR69454.1"/>
    </source>
</evidence>
<keyword evidence="2" id="KW-1185">Reference proteome</keyword>